<evidence type="ECO:0000256" key="3">
    <source>
        <dbReference type="ARBA" id="ARBA00022737"/>
    </source>
</evidence>
<dbReference type="GO" id="GO:0005576">
    <property type="term" value="C:extracellular region"/>
    <property type="evidence" value="ECO:0007669"/>
    <property type="project" value="InterPro"/>
</dbReference>
<feature type="domain" description="Chitin-binding type-2" evidence="7">
    <location>
        <begin position="173"/>
        <end position="229"/>
    </location>
</feature>
<dbReference type="GO" id="GO:0008061">
    <property type="term" value="F:chitin binding"/>
    <property type="evidence" value="ECO:0007669"/>
    <property type="project" value="UniProtKB-KW"/>
</dbReference>
<keyword evidence="1" id="KW-0147">Chitin-binding</keyword>
<dbReference type="PANTHER" id="PTHR23301:SF0">
    <property type="entry name" value="CHITIN-BINDING TYPE-2 DOMAIN-CONTAINING PROTEIN-RELATED"/>
    <property type="match status" value="1"/>
</dbReference>
<evidence type="ECO:0000256" key="1">
    <source>
        <dbReference type="ARBA" id="ARBA00022669"/>
    </source>
</evidence>
<evidence type="ECO:0000313" key="8">
    <source>
        <dbReference type="EMBL" id="GIY89867.1"/>
    </source>
</evidence>
<feature type="compositionally biased region" description="Basic and acidic residues" evidence="6">
    <location>
        <begin position="756"/>
        <end position="766"/>
    </location>
</feature>
<name>A0AAV4X5M0_9ARAC</name>
<dbReference type="Pfam" id="PF01607">
    <property type="entry name" value="CBM_14"/>
    <property type="match status" value="11"/>
</dbReference>
<dbReference type="InterPro" id="IPR036508">
    <property type="entry name" value="Chitin-bd_dom_sf"/>
</dbReference>
<feature type="domain" description="Chitin-binding type-2" evidence="7">
    <location>
        <begin position="53"/>
        <end position="109"/>
    </location>
</feature>
<dbReference type="AlphaFoldDB" id="A0AAV4X5M0"/>
<evidence type="ECO:0000313" key="9">
    <source>
        <dbReference type="Proteomes" id="UP001054837"/>
    </source>
</evidence>
<feature type="domain" description="Chitin-binding type-2" evidence="7">
    <location>
        <begin position="413"/>
        <end position="469"/>
    </location>
</feature>
<feature type="compositionally biased region" description="Low complexity" evidence="6">
    <location>
        <begin position="679"/>
        <end position="693"/>
    </location>
</feature>
<feature type="compositionally biased region" description="Low complexity" evidence="6">
    <location>
        <begin position="768"/>
        <end position="810"/>
    </location>
</feature>
<dbReference type="InterPro" id="IPR051940">
    <property type="entry name" value="Chitin_bind-dev_reg"/>
</dbReference>
<evidence type="ECO:0000256" key="5">
    <source>
        <dbReference type="ARBA" id="ARBA00023180"/>
    </source>
</evidence>
<keyword evidence="2" id="KW-0732">Signal</keyword>
<gene>
    <name evidence="8" type="primary">AVEN_210788_1</name>
    <name evidence="8" type="ORF">CDAR_405731</name>
</gene>
<evidence type="ECO:0000256" key="2">
    <source>
        <dbReference type="ARBA" id="ARBA00022729"/>
    </source>
</evidence>
<feature type="domain" description="Chitin-binding type-2" evidence="7">
    <location>
        <begin position="113"/>
        <end position="169"/>
    </location>
</feature>
<evidence type="ECO:0000259" key="7">
    <source>
        <dbReference type="PROSITE" id="PS50940"/>
    </source>
</evidence>
<feature type="domain" description="Chitin-binding type-2" evidence="7">
    <location>
        <begin position="473"/>
        <end position="529"/>
    </location>
</feature>
<feature type="compositionally biased region" description="Low complexity" evidence="6">
    <location>
        <begin position="729"/>
        <end position="752"/>
    </location>
</feature>
<dbReference type="SMART" id="SM00494">
    <property type="entry name" value="ChtBD2"/>
    <property type="match status" value="11"/>
</dbReference>
<sequence length="924" mass="108022">MNLLHLENVSFDLLSISDDTVRDICHFFFRMKMIKIIFLLGFVVLLSEGRFDPKKCPKRNGNFPRPGTLCKGYYECKNWIPEEKTCPEGNHFNPYRELCDWEELYPCLEKPKRKECPRDNGRFLKTGTDCKKYYDCCNGEPTEKQCEYGTLFDPEKQACEWQELYTCIERPKREECLTENGRFLKPGTNCKKYYECRNGEPTEKQCESDTLFDPSNQRCEWPDLYTCVEKPQRKECPELNGRFLKPGTNCKKYYECRNGEPTEKQCERDTLFDPSNQRCEWPDLYTCIEKPQRKECPEENGRFLKEGTNCKKYYECRNGEPTEKQCERDTLFDPSNQRCEWPDLYTCIEKPQRKECPEENGRFLKEGTNCKKYYECRNGEPTEKRCEQDTLFDPLNQRCEWPDLYTCIEKPERKECPRRNGNFLKPNTNCRKYYECKNGEPEVRQCQRNSLFNPETQECESMEYYTCVEKPERKECSRRNGNFLKPNTNCRKYYECKNGEPELRQCERNALFNPETEECELMEYYTCVEKPERKECPRRNGNFLKPNTNCRKYYECKNGEPEERQCQRNALFNPETEECELMEYYTCVEKPERKECPRRNGNFLKPNTNCKKYYECKNGEPEVKKCPKNKLFNPLTENCESTEYYSCIENLSTTEKVPSTLTTIFTTTPRNDDDKEKTSTTTSRLTSIIFTTTPRNDDDKEKISTTTSRLTSIIFTTTPRNDDHKEKTSTTTSHPTSTIQQSTTSNPTTNLTVDPDFERTNSKDIETSTEIGTESTPTVTQTTITTTIKTTATTFPSSTQSSSTPSTANTISKEGKENDITEPPTSNRISTEAIRYSTSELITDSTTTVVVSTIKTKIPEEVTTSSSLEIMTDEPNIWCPEPFGHFPHPTSKHKFVVCVNNIPSVMDCPSNLIYRPDLKRCDYK</sequence>
<keyword evidence="9" id="KW-1185">Reference proteome</keyword>
<dbReference type="PROSITE" id="PS50940">
    <property type="entry name" value="CHIT_BIND_II"/>
    <property type="match status" value="11"/>
</dbReference>
<dbReference type="PANTHER" id="PTHR23301">
    <property type="entry name" value="CHITIN BINDING PERITROPHIN-A"/>
    <property type="match status" value="1"/>
</dbReference>
<evidence type="ECO:0000256" key="6">
    <source>
        <dbReference type="SAM" id="MobiDB-lite"/>
    </source>
</evidence>
<feature type="domain" description="Chitin-binding type-2" evidence="7">
    <location>
        <begin position="593"/>
        <end position="649"/>
    </location>
</feature>
<feature type="domain" description="Chitin-binding type-2" evidence="7">
    <location>
        <begin position="533"/>
        <end position="589"/>
    </location>
</feature>
<feature type="region of interest" description="Disordered" evidence="6">
    <location>
        <begin position="665"/>
        <end position="829"/>
    </location>
</feature>
<protein>
    <recommendedName>
        <fullName evidence="7">Chitin-binding type-2 domain-containing protein</fullName>
    </recommendedName>
</protein>
<feature type="domain" description="Chitin-binding type-2" evidence="7">
    <location>
        <begin position="293"/>
        <end position="349"/>
    </location>
</feature>
<feature type="domain" description="Chitin-binding type-2" evidence="7">
    <location>
        <begin position="233"/>
        <end position="289"/>
    </location>
</feature>
<comment type="caution">
    <text evidence="8">The sequence shown here is derived from an EMBL/GenBank/DDBJ whole genome shotgun (WGS) entry which is preliminary data.</text>
</comment>
<organism evidence="8 9">
    <name type="scientific">Caerostris darwini</name>
    <dbReference type="NCBI Taxonomy" id="1538125"/>
    <lineage>
        <taxon>Eukaryota</taxon>
        <taxon>Metazoa</taxon>
        <taxon>Ecdysozoa</taxon>
        <taxon>Arthropoda</taxon>
        <taxon>Chelicerata</taxon>
        <taxon>Arachnida</taxon>
        <taxon>Araneae</taxon>
        <taxon>Araneomorphae</taxon>
        <taxon>Entelegynae</taxon>
        <taxon>Araneoidea</taxon>
        <taxon>Araneidae</taxon>
        <taxon>Caerostris</taxon>
    </lineage>
</organism>
<accession>A0AAV4X5M0</accession>
<evidence type="ECO:0000256" key="4">
    <source>
        <dbReference type="ARBA" id="ARBA00023157"/>
    </source>
</evidence>
<feature type="domain" description="Chitin-binding type-2" evidence="7">
    <location>
        <begin position="353"/>
        <end position="409"/>
    </location>
</feature>
<reference evidence="8 9" key="1">
    <citation type="submission" date="2021-06" db="EMBL/GenBank/DDBJ databases">
        <title>Caerostris darwini draft genome.</title>
        <authorList>
            <person name="Kono N."/>
            <person name="Arakawa K."/>
        </authorList>
    </citation>
    <scope>NUCLEOTIDE SEQUENCE [LARGE SCALE GENOMIC DNA]</scope>
</reference>
<dbReference type="InterPro" id="IPR002557">
    <property type="entry name" value="Chitin-bd_dom"/>
</dbReference>
<dbReference type="Gene3D" id="2.170.140.10">
    <property type="entry name" value="Chitin binding domain"/>
    <property type="match status" value="11"/>
</dbReference>
<keyword evidence="4" id="KW-1015">Disulfide bond</keyword>
<dbReference type="EMBL" id="BPLQ01015702">
    <property type="protein sequence ID" value="GIY89867.1"/>
    <property type="molecule type" value="Genomic_DNA"/>
</dbReference>
<dbReference type="SUPFAM" id="SSF57625">
    <property type="entry name" value="Invertebrate chitin-binding proteins"/>
    <property type="match status" value="11"/>
</dbReference>
<feature type="domain" description="Chitin-binding type-2" evidence="7">
    <location>
        <begin position="876"/>
        <end position="924"/>
    </location>
</feature>
<keyword evidence="3" id="KW-0677">Repeat</keyword>
<dbReference type="Proteomes" id="UP001054837">
    <property type="component" value="Unassembled WGS sequence"/>
</dbReference>
<feature type="compositionally biased region" description="Low complexity" evidence="6">
    <location>
        <begin position="704"/>
        <end position="718"/>
    </location>
</feature>
<proteinExistence type="predicted"/>
<keyword evidence="5" id="KW-0325">Glycoprotein</keyword>